<dbReference type="Proteomes" id="UP001165121">
    <property type="component" value="Unassembled WGS sequence"/>
</dbReference>
<dbReference type="AlphaFoldDB" id="A0A9W7D080"/>
<feature type="signal peptide" evidence="1">
    <location>
        <begin position="1"/>
        <end position="20"/>
    </location>
</feature>
<evidence type="ECO:0000256" key="1">
    <source>
        <dbReference type="SAM" id="SignalP"/>
    </source>
</evidence>
<comment type="caution">
    <text evidence="2">The sequence shown here is derived from an EMBL/GenBank/DDBJ whole genome shotgun (WGS) entry which is preliminary data.</text>
</comment>
<protein>
    <submittedName>
        <fullName evidence="2">Unnamed protein product</fullName>
    </submittedName>
</protein>
<evidence type="ECO:0000313" key="3">
    <source>
        <dbReference type="Proteomes" id="UP001165121"/>
    </source>
</evidence>
<evidence type="ECO:0000313" key="2">
    <source>
        <dbReference type="EMBL" id="GMF50061.1"/>
    </source>
</evidence>
<keyword evidence="1" id="KW-0732">Signal</keyword>
<organism evidence="2 3">
    <name type="scientific">Phytophthora fragariaefolia</name>
    <dbReference type="NCBI Taxonomy" id="1490495"/>
    <lineage>
        <taxon>Eukaryota</taxon>
        <taxon>Sar</taxon>
        <taxon>Stramenopiles</taxon>
        <taxon>Oomycota</taxon>
        <taxon>Peronosporomycetes</taxon>
        <taxon>Peronosporales</taxon>
        <taxon>Peronosporaceae</taxon>
        <taxon>Phytophthora</taxon>
    </lineage>
</organism>
<reference evidence="2" key="1">
    <citation type="submission" date="2023-04" db="EMBL/GenBank/DDBJ databases">
        <title>Phytophthora fragariaefolia NBRC 109709.</title>
        <authorList>
            <person name="Ichikawa N."/>
            <person name="Sato H."/>
            <person name="Tonouchi N."/>
        </authorList>
    </citation>
    <scope>NUCLEOTIDE SEQUENCE</scope>
    <source>
        <strain evidence="2">NBRC 109709</strain>
    </source>
</reference>
<sequence length="214" mass="23097">MKLAILASAIITINFRKVATQTLNNVTSSTYPCDQPCEDFNEYCEISTGVCRGPNYDGECFNPAIGAYQDGCDPGFECIDNKCDYEEMMTGNSNSEGGCTGATLCSVFGEYCDSTLGECRAPIDGECFNTALVVFQDGCAEGYECLDNQCQVITTTTDNSVCYQICPIGEYCENGTAECRAPNYDGECFNPATGYYQNGCDPGFACSNNQCSYA</sequence>
<proteinExistence type="predicted"/>
<name>A0A9W7D080_9STRA</name>
<gene>
    <name evidence="2" type="ORF">Pfra01_001988500</name>
</gene>
<dbReference type="EMBL" id="BSXT01002645">
    <property type="protein sequence ID" value="GMF50061.1"/>
    <property type="molecule type" value="Genomic_DNA"/>
</dbReference>
<accession>A0A9W7D080</accession>
<dbReference type="OrthoDB" id="118658at2759"/>
<keyword evidence="3" id="KW-1185">Reference proteome</keyword>
<feature type="chain" id="PRO_5040978318" evidence="1">
    <location>
        <begin position="21"/>
        <end position="214"/>
    </location>
</feature>